<organism evidence="2 3">
    <name type="scientific">Maritalea mobilis</name>
    <dbReference type="NCBI Taxonomy" id="483324"/>
    <lineage>
        <taxon>Bacteria</taxon>
        <taxon>Pseudomonadati</taxon>
        <taxon>Pseudomonadota</taxon>
        <taxon>Alphaproteobacteria</taxon>
        <taxon>Hyphomicrobiales</taxon>
        <taxon>Devosiaceae</taxon>
        <taxon>Maritalea</taxon>
    </lineage>
</organism>
<gene>
    <name evidence="2" type="ORF">ATL17_1598</name>
</gene>
<accession>A0A4R6VTT3</accession>
<evidence type="ECO:0000313" key="3">
    <source>
        <dbReference type="Proteomes" id="UP000295391"/>
    </source>
</evidence>
<dbReference type="RefSeq" id="WP_133572266.1">
    <property type="nucleotide sequence ID" value="NZ_SNYR01000002.1"/>
</dbReference>
<proteinExistence type="predicted"/>
<reference evidence="2 3" key="1">
    <citation type="submission" date="2019-03" db="EMBL/GenBank/DDBJ databases">
        <title>Genomic Encyclopedia of Type Strains, Phase III (KMG-III): the genomes of soil and plant-associated and newly described type strains.</title>
        <authorList>
            <person name="Whitman W."/>
        </authorList>
    </citation>
    <scope>NUCLEOTIDE SEQUENCE [LARGE SCALE GENOMIC DNA]</scope>
    <source>
        <strain evidence="2 3">CGMCC 1.7002</strain>
    </source>
</reference>
<sequence>MNLLETISAMRAAGVSAETILEVVERVENERLAKQRARKAKCLNNKKSGNVPDVTERAEREKHSADECENAKPLKNMDSGNVPNVPVVTVEQKEKENSPHTPQKKNKNILYNPPKSPRKSIADRYGDEGDPIFSNFLNTVWSHRWRDGDNRKNAFKAFAKLKDADKQACRDALPKAKAKAVQTDNQFRPMMASWINRNGWEEISSQATTQATETDWQGRIEYFNKTGVWAQSWGPKPGEHGCKAPSHLTAPKGEAA</sequence>
<feature type="compositionally biased region" description="Basic and acidic residues" evidence="1">
    <location>
        <begin position="54"/>
        <end position="72"/>
    </location>
</feature>
<evidence type="ECO:0000256" key="1">
    <source>
        <dbReference type="SAM" id="MobiDB-lite"/>
    </source>
</evidence>
<dbReference type="OrthoDB" id="8243486at2"/>
<protein>
    <submittedName>
        <fullName evidence="2">Uncharacterized protein</fullName>
    </submittedName>
</protein>
<feature type="region of interest" description="Disordered" evidence="1">
    <location>
        <begin position="233"/>
        <end position="256"/>
    </location>
</feature>
<feature type="region of interest" description="Disordered" evidence="1">
    <location>
        <begin position="44"/>
        <end position="124"/>
    </location>
</feature>
<keyword evidence="3" id="KW-1185">Reference proteome</keyword>
<dbReference type="AlphaFoldDB" id="A0A4R6VTT3"/>
<comment type="caution">
    <text evidence="2">The sequence shown here is derived from an EMBL/GenBank/DDBJ whole genome shotgun (WGS) entry which is preliminary data.</text>
</comment>
<evidence type="ECO:0000313" key="2">
    <source>
        <dbReference type="EMBL" id="TDQ63591.1"/>
    </source>
</evidence>
<name>A0A4R6VTT3_9HYPH</name>
<dbReference type="Proteomes" id="UP000295391">
    <property type="component" value="Unassembled WGS sequence"/>
</dbReference>
<dbReference type="EMBL" id="SNYR01000002">
    <property type="protein sequence ID" value="TDQ63591.1"/>
    <property type="molecule type" value="Genomic_DNA"/>
</dbReference>